<dbReference type="SUPFAM" id="SSF51430">
    <property type="entry name" value="NAD(P)-linked oxidoreductase"/>
    <property type="match status" value="1"/>
</dbReference>
<dbReference type="PANTHER" id="PTHR11732">
    <property type="entry name" value="ALDO/KETO REDUCTASE"/>
    <property type="match status" value="1"/>
</dbReference>
<dbReference type="Gene3D" id="3.20.20.100">
    <property type="entry name" value="NADP-dependent oxidoreductase domain"/>
    <property type="match status" value="1"/>
</dbReference>
<dbReference type="Pfam" id="PF00248">
    <property type="entry name" value="Aldo_ket_red"/>
    <property type="match status" value="1"/>
</dbReference>
<reference evidence="3" key="1">
    <citation type="journal article" date="2021" name="J Fungi (Basel)">
        <title>Genomic and Metabolomic Analyses of the Marine Fungus Emericellopsis cladophorae: Insights into Saltwater Adaptability Mechanisms and Its Biosynthetic Potential.</title>
        <authorList>
            <person name="Goncalves M.F.M."/>
            <person name="Hilario S."/>
            <person name="Van de Peer Y."/>
            <person name="Esteves A.C."/>
            <person name="Alves A."/>
        </authorList>
    </citation>
    <scope>NUCLEOTIDE SEQUENCE</scope>
    <source>
        <strain evidence="3">MUM 19.33</strain>
    </source>
</reference>
<dbReference type="EMBL" id="JAGIXG020000059">
    <property type="protein sequence ID" value="KAI6778773.1"/>
    <property type="molecule type" value="Genomic_DNA"/>
</dbReference>
<gene>
    <name evidence="3" type="ORF">J7T54_007426</name>
</gene>
<protein>
    <recommendedName>
        <fullName evidence="2">NADP-dependent oxidoreductase domain-containing protein</fullName>
    </recommendedName>
</protein>
<dbReference type="AlphaFoldDB" id="A0A9P9XWD0"/>
<accession>A0A9P9XWD0</accession>
<dbReference type="GO" id="GO:0016491">
    <property type="term" value="F:oxidoreductase activity"/>
    <property type="evidence" value="ECO:0007669"/>
    <property type="project" value="UniProtKB-KW"/>
</dbReference>
<organism evidence="3 4">
    <name type="scientific">Emericellopsis cladophorae</name>
    <dbReference type="NCBI Taxonomy" id="2686198"/>
    <lineage>
        <taxon>Eukaryota</taxon>
        <taxon>Fungi</taxon>
        <taxon>Dikarya</taxon>
        <taxon>Ascomycota</taxon>
        <taxon>Pezizomycotina</taxon>
        <taxon>Sordariomycetes</taxon>
        <taxon>Hypocreomycetidae</taxon>
        <taxon>Hypocreales</taxon>
        <taxon>Bionectriaceae</taxon>
        <taxon>Emericellopsis</taxon>
    </lineage>
</organism>
<dbReference type="InterPro" id="IPR020471">
    <property type="entry name" value="AKR"/>
</dbReference>
<evidence type="ECO:0000259" key="2">
    <source>
        <dbReference type="Pfam" id="PF00248"/>
    </source>
</evidence>
<evidence type="ECO:0000313" key="4">
    <source>
        <dbReference type="Proteomes" id="UP001055219"/>
    </source>
</evidence>
<dbReference type="Proteomes" id="UP001055219">
    <property type="component" value="Unassembled WGS sequence"/>
</dbReference>
<dbReference type="InterPro" id="IPR023210">
    <property type="entry name" value="NADP_OxRdtase_dom"/>
</dbReference>
<reference evidence="3" key="2">
    <citation type="submission" date="2022-07" db="EMBL/GenBank/DDBJ databases">
        <authorList>
            <person name="Goncalves M.F.M."/>
            <person name="Hilario S."/>
            <person name="Van De Peer Y."/>
            <person name="Esteves A.C."/>
            <person name="Alves A."/>
        </authorList>
    </citation>
    <scope>NUCLEOTIDE SEQUENCE</scope>
    <source>
        <strain evidence="3">MUM 19.33</strain>
    </source>
</reference>
<evidence type="ECO:0000313" key="3">
    <source>
        <dbReference type="EMBL" id="KAI6778773.1"/>
    </source>
</evidence>
<dbReference type="OrthoDB" id="5357513at2759"/>
<sequence>MQAPAQVPLLYRDFVLREDEASDEESSSWDATTGRRSGMPRMMYGTAWKKEQTADLVYKAIKAGFRALDTAAQPKHYNEAGVGEGVRRAIREGIVRRQDLWIQSKFTSASGQRGQAPYDPTSPLKTQVETSILSSLECFRVDEDQGPYLDSLVLHAPYKDDASNAQVWSCFEEFVPNRIRYLGISNLLSDSGVLEALLQQSRVKPAVIQNRFHAPTKYEVELRERWCTDAQGAIIFQSFWTLSANQDMLASTAVEEVAQEAQVTKTAALYCLVIGLGKVCVLNGTTRERHMREDLEGWEQVSKWADGEGKAAWERSLTTFKSMIGQAD</sequence>
<keyword evidence="4" id="KW-1185">Reference proteome</keyword>
<dbReference type="GeneID" id="75833900"/>
<name>A0A9P9XWD0_9HYPO</name>
<dbReference type="InterPro" id="IPR036812">
    <property type="entry name" value="NAD(P)_OxRdtase_dom_sf"/>
</dbReference>
<keyword evidence="1" id="KW-0560">Oxidoreductase</keyword>
<proteinExistence type="predicted"/>
<dbReference type="RefSeq" id="XP_051359629.1">
    <property type="nucleotide sequence ID" value="XM_051509332.1"/>
</dbReference>
<comment type="caution">
    <text evidence="3">The sequence shown here is derived from an EMBL/GenBank/DDBJ whole genome shotgun (WGS) entry which is preliminary data.</text>
</comment>
<evidence type="ECO:0000256" key="1">
    <source>
        <dbReference type="ARBA" id="ARBA00023002"/>
    </source>
</evidence>
<feature type="domain" description="NADP-dependent oxidoreductase" evidence="2">
    <location>
        <begin position="47"/>
        <end position="214"/>
    </location>
</feature>